<comment type="similarity">
    <text evidence="1">Belongs to the peptidase S33 family.</text>
</comment>
<evidence type="ECO:0000256" key="2">
    <source>
        <dbReference type="ARBA" id="ARBA00022801"/>
    </source>
</evidence>
<dbReference type="PATRIC" id="fig|45067.4.peg.1982"/>
<dbReference type="SUPFAM" id="SSF53474">
    <property type="entry name" value="alpha/beta-Hydrolases"/>
    <property type="match status" value="1"/>
</dbReference>
<gene>
    <name evidence="4" type="primary">mhpC_2</name>
    <name evidence="4" type="ORF">Llan_1893</name>
</gene>
<dbReference type="Proteomes" id="UP000054869">
    <property type="component" value="Unassembled WGS sequence"/>
</dbReference>
<keyword evidence="2" id="KW-0378">Hydrolase</keyword>
<dbReference type="EMBL" id="LNYI01000041">
    <property type="protein sequence ID" value="KTD20392.1"/>
    <property type="molecule type" value="Genomic_DNA"/>
</dbReference>
<dbReference type="PANTHER" id="PTHR43798">
    <property type="entry name" value="MONOACYLGLYCEROL LIPASE"/>
    <property type="match status" value="1"/>
</dbReference>
<dbReference type="Gene3D" id="3.40.50.1820">
    <property type="entry name" value="alpha/beta hydrolase"/>
    <property type="match status" value="1"/>
</dbReference>
<dbReference type="GO" id="GO:0008233">
    <property type="term" value="F:peptidase activity"/>
    <property type="evidence" value="ECO:0007669"/>
    <property type="project" value="InterPro"/>
</dbReference>
<dbReference type="PRINTS" id="PR00793">
    <property type="entry name" value="PROAMNOPTASE"/>
</dbReference>
<evidence type="ECO:0000313" key="5">
    <source>
        <dbReference type="Proteomes" id="UP000054869"/>
    </source>
</evidence>
<dbReference type="InterPro" id="IPR000073">
    <property type="entry name" value="AB_hydrolase_1"/>
</dbReference>
<evidence type="ECO:0000259" key="3">
    <source>
        <dbReference type="Pfam" id="PF00561"/>
    </source>
</evidence>
<proteinExistence type="inferred from homology"/>
<comment type="caution">
    <text evidence="4">The sequence shown here is derived from an EMBL/GenBank/DDBJ whole genome shotgun (WGS) entry which is preliminary data.</text>
</comment>
<dbReference type="InterPro" id="IPR050266">
    <property type="entry name" value="AB_hydrolase_sf"/>
</dbReference>
<dbReference type="GO" id="GO:0016020">
    <property type="term" value="C:membrane"/>
    <property type="evidence" value="ECO:0007669"/>
    <property type="project" value="TreeGrafter"/>
</dbReference>
<dbReference type="AlphaFoldDB" id="A0A0W0VJW9"/>
<dbReference type="InterPro" id="IPR029058">
    <property type="entry name" value="AB_hydrolase_fold"/>
</dbReference>
<protein>
    <submittedName>
        <fullName evidence="4">Lipolytic enzyme</fullName>
    </submittedName>
</protein>
<reference evidence="4 5" key="1">
    <citation type="submission" date="2015-11" db="EMBL/GenBank/DDBJ databases">
        <title>Genomic analysis of 38 Legionella species identifies large and diverse effector repertoires.</title>
        <authorList>
            <person name="Burstein D."/>
            <person name="Amaro F."/>
            <person name="Zusman T."/>
            <person name="Lifshitz Z."/>
            <person name="Cohen O."/>
            <person name="Gilbert J.A."/>
            <person name="Pupko T."/>
            <person name="Shuman H.A."/>
            <person name="Segal G."/>
        </authorList>
    </citation>
    <scope>NUCLEOTIDE SEQUENCE [LARGE SCALE GENOMIC DNA]</scope>
    <source>
        <strain evidence="4 5">ATCC 49751</strain>
    </source>
</reference>
<dbReference type="InterPro" id="IPR002410">
    <property type="entry name" value="Peptidase_S33"/>
</dbReference>
<dbReference type="Pfam" id="PF00561">
    <property type="entry name" value="Abhydrolase_1"/>
    <property type="match status" value="1"/>
</dbReference>
<evidence type="ECO:0000313" key="4">
    <source>
        <dbReference type="EMBL" id="KTD20392.1"/>
    </source>
</evidence>
<evidence type="ECO:0000256" key="1">
    <source>
        <dbReference type="ARBA" id="ARBA00010088"/>
    </source>
</evidence>
<organism evidence="4 5">
    <name type="scientific">Legionella lansingensis</name>
    <dbReference type="NCBI Taxonomy" id="45067"/>
    <lineage>
        <taxon>Bacteria</taxon>
        <taxon>Pseudomonadati</taxon>
        <taxon>Pseudomonadota</taxon>
        <taxon>Gammaproteobacteria</taxon>
        <taxon>Legionellales</taxon>
        <taxon>Legionellaceae</taxon>
        <taxon>Legionella</taxon>
    </lineage>
</organism>
<accession>A0A0W0VJW9</accession>
<dbReference type="RefSeq" id="WP_051546294.1">
    <property type="nucleotide sequence ID" value="NZ_CAAAJD010000033.1"/>
</dbReference>
<dbReference type="GO" id="GO:0006508">
    <property type="term" value="P:proteolysis"/>
    <property type="evidence" value="ECO:0007669"/>
    <property type="project" value="InterPro"/>
</dbReference>
<dbReference type="STRING" id="45067.Llan_1893"/>
<dbReference type="eggNOG" id="COG2267">
    <property type="taxonomic scope" value="Bacteria"/>
</dbReference>
<sequence>MKLNLNIPIPARKGVSATTIYLKLVAKDAESLTSKPYVFILPGGPGANHSHYVSYETLKDVGNLLFYDPRGCGLSEKGDVQSYTMQNYIADLQYVQEYLQLKSVIVIGKSYGAICALGYVLKYPQLVSRLVLAAGSPSHKNIETAKQHLLSRGTKEQQEIAEKVWNGTFANEDELEEYFTIMRNLYSYKERHGIPTEHVAGEYPHCYEALNLGFRTFLQDFDFERDLSKILCPTLILVGEEDWITDKKYSQLMAAKIPHSQLKIIPHADHKIEVDAPELFFGSIREFIYEGTQAPEVRPAT</sequence>
<keyword evidence="5" id="KW-1185">Reference proteome</keyword>
<name>A0A0W0VJW9_9GAMM</name>
<dbReference type="PRINTS" id="PR00111">
    <property type="entry name" value="ABHYDROLASE"/>
</dbReference>
<dbReference type="OrthoDB" id="2086224at2"/>
<feature type="domain" description="AB hydrolase-1" evidence="3">
    <location>
        <begin position="37"/>
        <end position="272"/>
    </location>
</feature>
<dbReference type="PANTHER" id="PTHR43798:SF33">
    <property type="entry name" value="HYDROLASE, PUTATIVE (AFU_ORTHOLOGUE AFUA_2G14860)-RELATED"/>
    <property type="match status" value="1"/>
</dbReference>